<evidence type="ECO:0000256" key="6">
    <source>
        <dbReference type="SAM" id="SignalP"/>
    </source>
</evidence>
<dbReference type="Proteomes" id="UP000635278">
    <property type="component" value="Unassembled WGS sequence"/>
</dbReference>
<evidence type="ECO:0000313" key="9">
    <source>
        <dbReference type="Proteomes" id="UP000635278"/>
    </source>
</evidence>
<evidence type="ECO:0000256" key="1">
    <source>
        <dbReference type="ARBA" id="ARBA00006247"/>
    </source>
</evidence>
<dbReference type="Pfam" id="PF07687">
    <property type="entry name" value="M20_dimer"/>
    <property type="match status" value="1"/>
</dbReference>
<feature type="signal peptide" evidence="6">
    <location>
        <begin position="1"/>
        <end position="20"/>
    </location>
</feature>
<keyword evidence="6" id="KW-0732">Signal</keyword>
<evidence type="ECO:0000259" key="7">
    <source>
        <dbReference type="Pfam" id="PF07687"/>
    </source>
</evidence>
<evidence type="ECO:0000256" key="3">
    <source>
        <dbReference type="ARBA" id="ARBA00022723"/>
    </source>
</evidence>
<dbReference type="EMBL" id="WOTB01000031">
    <property type="protein sequence ID" value="NHN86295.1"/>
    <property type="molecule type" value="Genomic_DNA"/>
</dbReference>
<organism evidence="8 9">
    <name type="scientific">Acetobacter musti</name>
    <dbReference type="NCBI Taxonomy" id="864732"/>
    <lineage>
        <taxon>Bacteria</taxon>
        <taxon>Pseudomonadati</taxon>
        <taxon>Pseudomonadota</taxon>
        <taxon>Alphaproteobacteria</taxon>
        <taxon>Acetobacterales</taxon>
        <taxon>Acetobacteraceae</taxon>
        <taxon>Acetobacter</taxon>
    </lineage>
</organism>
<comment type="caution">
    <text evidence="8">The sequence shown here is derived from an EMBL/GenBank/DDBJ whole genome shotgun (WGS) entry which is preliminary data.</text>
</comment>
<comment type="similarity">
    <text evidence="1">Belongs to the peptidase M20A family.</text>
</comment>
<dbReference type="PROSITE" id="PS00758">
    <property type="entry name" value="ARGE_DAPE_CPG2_1"/>
    <property type="match status" value="1"/>
</dbReference>
<dbReference type="Pfam" id="PF01546">
    <property type="entry name" value="Peptidase_M20"/>
    <property type="match status" value="1"/>
</dbReference>
<dbReference type="InterPro" id="IPR011650">
    <property type="entry name" value="Peptidase_M20_dimer"/>
</dbReference>
<keyword evidence="2" id="KW-0645">Protease</keyword>
<dbReference type="SUPFAM" id="SSF55031">
    <property type="entry name" value="Bacterial exopeptidase dimerisation domain"/>
    <property type="match status" value="1"/>
</dbReference>
<evidence type="ECO:0000313" key="8">
    <source>
        <dbReference type="EMBL" id="NHN86295.1"/>
    </source>
</evidence>
<dbReference type="NCBIfam" id="NF006596">
    <property type="entry name" value="PRK09133.1"/>
    <property type="match status" value="1"/>
</dbReference>
<evidence type="ECO:0000256" key="4">
    <source>
        <dbReference type="ARBA" id="ARBA00022801"/>
    </source>
</evidence>
<keyword evidence="9" id="KW-1185">Reference proteome</keyword>
<dbReference type="InterPro" id="IPR001261">
    <property type="entry name" value="ArgE/DapE_CS"/>
</dbReference>
<dbReference type="PANTHER" id="PTHR45962:SF1">
    <property type="entry name" value="N-FATTY-ACYL-AMINO ACID SYNTHASE_HYDROLASE PM20D1"/>
    <property type="match status" value="1"/>
</dbReference>
<dbReference type="InterPro" id="IPR036264">
    <property type="entry name" value="Bact_exopeptidase_dim_dom"/>
</dbReference>
<dbReference type="SUPFAM" id="SSF53187">
    <property type="entry name" value="Zn-dependent exopeptidases"/>
    <property type="match status" value="1"/>
</dbReference>
<dbReference type="PROSITE" id="PS00759">
    <property type="entry name" value="ARGE_DAPE_CPG2_2"/>
    <property type="match status" value="1"/>
</dbReference>
<keyword evidence="5" id="KW-0862">Zinc</keyword>
<name>A0ABX0JTH3_9PROT</name>
<dbReference type="Gene3D" id="3.30.70.360">
    <property type="match status" value="1"/>
</dbReference>
<dbReference type="Gene3D" id="3.40.630.10">
    <property type="entry name" value="Zn peptidases"/>
    <property type="match status" value="1"/>
</dbReference>
<dbReference type="Gene3D" id="1.10.150.900">
    <property type="match status" value="1"/>
</dbReference>
<proteinExistence type="inferred from homology"/>
<dbReference type="RefSeq" id="WP_173584672.1">
    <property type="nucleotide sequence ID" value="NZ_WOTB01000031.1"/>
</dbReference>
<protein>
    <submittedName>
        <fullName evidence="8">M20/M25/M40 family metallo-hydrolase</fullName>
    </submittedName>
</protein>
<dbReference type="InterPro" id="IPR002933">
    <property type="entry name" value="Peptidase_M20"/>
</dbReference>
<feature type="domain" description="Peptidase M20 dimerisation" evidence="7">
    <location>
        <begin position="230"/>
        <end position="374"/>
    </location>
</feature>
<dbReference type="InterPro" id="IPR047177">
    <property type="entry name" value="Pept_M20A"/>
</dbReference>
<accession>A0ABX0JTH3</accession>
<dbReference type="PANTHER" id="PTHR45962">
    <property type="entry name" value="N-FATTY-ACYL-AMINO ACID SYNTHASE/HYDROLASE PM20D1"/>
    <property type="match status" value="1"/>
</dbReference>
<keyword evidence="3" id="KW-0479">Metal-binding</keyword>
<feature type="chain" id="PRO_5045302682" evidence="6">
    <location>
        <begin position="21"/>
        <end position="479"/>
    </location>
</feature>
<gene>
    <name evidence="8" type="ORF">GOB93_16865</name>
</gene>
<keyword evidence="4" id="KW-0378">Hydrolase</keyword>
<evidence type="ECO:0000256" key="2">
    <source>
        <dbReference type="ARBA" id="ARBA00022670"/>
    </source>
</evidence>
<evidence type="ECO:0000256" key="5">
    <source>
        <dbReference type="ARBA" id="ARBA00022833"/>
    </source>
</evidence>
<sequence length="479" mass="51774">MRPSLLIAACLTALSPVAISVGKAATTSGTAQTLSPDQQKFRDLYKMLVETNTEFSSGSCTLAAKRVSDRLRSAGYPAKDIRLFSVPEHPKEGGIVVTLPGSDPSARPVLLLAHLDVVEAKREDWVRDPFTLIEENDYFYGRGASDDKSHVAIFTDTMIRLKEAGKTFPRTLKMALTCGEEAGGPFNGARWLAEQHKDWIDAAFALNEGSVGLRDANGKPISLGFQDGEKVYQDFQIEATNPGGHSSRPRPDNAIYSLAEGLVKLSHYDFPVEFNDATRAFFTGTAKLHGGEEGDAMLRLVKNPNDKKANAIVSKDPTFHSMLRTTCVATRLYGGHANNALAQRAAANVNCRMFPGDSIESVRQQLEAAVADPSLKVTPVGEISPTPPPPPMTPEVYGTAKSVAEKHFPGVPMLPAMSTGATDGRYLTAAGIPTYGVPGRFSDPDGNGVHGLNERKSVSGLYAERDYLYDLIQQYLSIK</sequence>
<reference evidence="8 9" key="1">
    <citation type="journal article" date="2020" name="Int. J. Syst. Evol. Microbiol.">
        <title>Novel acetic acid bacteria from cider fermentations: Acetobacter conturbans sp. nov. and Acetobacter fallax sp. nov.</title>
        <authorList>
            <person name="Sombolestani A.S."/>
            <person name="Cleenwerck I."/>
            <person name="Cnockaert M."/>
            <person name="Borremans W."/>
            <person name="Wieme A.D."/>
            <person name="De Vuyst L."/>
            <person name="Vandamme P."/>
        </authorList>
    </citation>
    <scope>NUCLEOTIDE SEQUENCE [LARGE SCALE GENOMIC DNA]</scope>
    <source>
        <strain evidence="8 9">LMG 30640</strain>
    </source>
</reference>